<dbReference type="RefSeq" id="WP_257714871.1">
    <property type="nucleotide sequence ID" value="NZ_JANJOU010000002.1"/>
</dbReference>
<reference evidence="2 3" key="1">
    <citation type="submission" date="2022-06" db="EMBL/GenBank/DDBJ databases">
        <title>Roseomonas CN29.</title>
        <authorList>
            <person name="Cheng Y."/>
            <person name="He X."/>
        </authorList>
    </citation>
    <scope>NUCLEOTIDE SEQUENCE [LARGE SCALE GENOMIC DNA]</scope>
    <source>
        <strain evidence="2 3">CN29</strain>
    </source>
</reference>
<evidence type="ECO:0000313" key="2">
    <source>
        <dbReference type="EMBL" id="MCR0981194.1"/>
    </source>
</evidence>
<evidence type="ECO:0000256" key="1">
    <source>
        <dbReference type="SAM" id="SignalP"/>
    </source>
</evidence>
<name>A0ABT1WZD8_9PROT</name>
<protein>
    <recommendedName>
        <fullName evidence="4">DUF3455 domain-containing protein</fullName>
    </recommendedName>
</protein>
<evidence type="ECO:0000313" key="3">
    <source>
        <dbReference type="Proteomes" id="UP001524642"/>
    </source>
</evidence>
<keyword evidence="1" id="KW-0732">Signal</keyword>
<feature type="signal peptide" evidence="1">
    <location>
        <begin position="1"/>
        <end position="25"/>
    </location>
</feature>
<feature type="chain" id="PRO_5045170201" description="DUF3455 domain-containing protein" evidence="1">
    <location>
        <begin position="26"/>
        <end position="183"/>
    </location>
</feature>
<gene>
    <name evidence="2" type="ORF">NRP21_03915</name>
</gene>
<sequence>MARSERTPLAALALVGALLPASVQAGVAEFMGGCMAGIADPARLPAVLQGAGLIEIDPGNGPQGPAIAADAPGRRLWSDPRLAGRGDAFTGYAPPSAGRPFAVCWHVSRPGESAAAAMAELRRRYPPREGSVERGTEFFYGGSERWRAAGPGGDVLVGLSWPFQDRPGEGTAFLYVVRPAVAG</sequence>
<proteinExistence type="predicted"/>
<dbReference type="Proteomes" id="UP001524642">
    <property type="component" value="Unassembled WGS sequence"/>
</dbReference>
<organism evidence="2 3">
    <name type="scientific">Roseomonas populi</name>
    <dbReference type="NCBI Taxonomy" id="3121582"/>
    <lineage>
        <taxon>Bacteria</taxon>
        <taxon>Pseudomonadati</taxon>
        <taxon>Pseudomonadota</taxon>
        <taxon>Alphaproteobacteria</taxon>
        <taxon>Acetobacterales</taxon>
        <taxon>Roseomonadaceae</taxon>
        <taxon>Roseomonas</taxon>
    </lineage>
</organism>
<accession>A0ABT1WZD8</accession>
<dbReference type="EMBL" id="JANJOU010000002">
    <property type="protein sequence ID" value="MCR0981194.1"/>
    <property type="molecule type" value="Genomic_DNA"/>
</dbReference>
<comment type="caution">
    <text evidence="2">The sequence shown here is derived from an EMBL/GenBank/DDBJ whole genome shotgun (WGS) entry which is preliminary data.</text>
</comment>
<evidence type="ECO:0008006" key="4">
    <source>
        <dbReference type="Google" id="ProtNLM"/>
    </source>
</evidence>
<keyword evidence="3" id="KW-1185">Reference proteome</keyword>